<dbReference type="Proteomes" id="UP000503313">
    <property type="component" value="Chromosome"/>
</dbReference>
<dbReference type="EMBL" id="CP053835">
    <property type="protein sequence ID" value="QKF77282.1"/>
    <property type="molecule type" value="Genomic_DNA"/>
</dbReference>
<dbReference type="KEGG" id="adz:ADFLV_1856"/>
<gene>
    <name evidence="1" type="ORF">ADFLV_1250</name>
    <name evidence="2" type="ORF">ADFLV_1856</name>
</gene>
<organism evidence="1 3">
    <name type="scientific">Arcobacter defluvii</name>
    <dbReference type="NCBI Taxonomy" id="873191"/>
    <lineage>
        <taxon>Bacteria</taxon>
        <taxon>Pseudomonadati</taxon>
        <taxon>Campylobacterota</taxon>
        <taxon>Epsilonproteobacteria</taxon>
        <taxon>Campylobacterales</taxon>
        <taxon>Arcobacteraceae</taxon>
        <taxon>Arcobacter</taxon>
    </lineage>
</organism>
<accession>A0AAE7BGH8</accession>
<sequence>MNSTNKIDTTFISKIFEEDRINRLKEARSKFFILDDFIEFETNKQILYVQSDLRLAHQLLLQSLKYIDECSNTKYLNFNNFKNLCENLKSNFKSIFKFEKIENDEYEYKQYRVTITKNNSTYTAILTENKHKEDWNYKYCSYAAIFDVNEDENYYLFKENVTEEYDMSVYRDSNRFNFSKMIRQIISGTKKEDKEYKLELRQNNDFFISSKKQINQNFNDLLEHIENSISEYDEELKHIVDGKKEYVFKDNEYVGESTLKLNSKARKVINKNKYTYDLFIKLLDIKFPNIEIIKFTYFLLHYKLKGKL</sequence>
<dbReference type="RefSeq" id="WP_129011283.1">
    <property type="nucleotide sequence ID" value="NZ_CP053835.1"/>
</dbReference>
<name>A0AAE7BGH8_9BACT</name>
<keyword evidence="3" id="KW-1185">Reference proteome</keyword>
<dbReference type="AlphaFoldDB" id="A0AAE7BGH8"/>
<reference evidence="1 3" key="1">
    <citation type="submission" date="2020-05" db="EMBL/GenBank/DDBJ databases">
        <title>Complete genome sequencing of Campylobacter and Arcobacter type strains.</title>
        <authorList>
            <person name="Miller W.G."/>
            <person name="Yee E."/>
        </authorList>
    </citation>
    <scope>NUCLEOTIDE SEQUENCE [LARGE SCALE GENOMIC DNA]</scope>
    <source>
        <strain evidence="1 3">LMG 25694</strain>
    </source>
</reference>
<protein>
    <submittedName>
        <fullName evidence="1">Uncharacterized protein</fullName>
    </submittedName>
</protein>
<evidence type="ECO:0000313" key="1">
    <source>
        <dbReference type="EMBL" id="QKF77282.1"/>
    </source>
</evidence>
<proteinExistence type="predicted"/>
<dbReference type="EMBL" id="CP053835">
    <property type="protein sequence ID" value="QKF77874.1"/>
    <property type="molecule type" value="Genomic_DNA"/>
</dbReference>
<evidence type="ECO:0000313" key="2">
    <source>
        <dbReference type="EMBL" id="QKF77874.1"/>
    </source>
</evidence>
<dbReference type="KEGG" id="adz:ADFLV_1250"/>
<evidence type="ECO:0000313" key="3">
    <source>
        <dbReference type="Proteomes" id="UP000503313"/>
    </source>
</evidence>